<dbReference type="Gene3D" id="3.60.21.10">
    <property type="match status" value="1"/>
</dbReference>
<proteinExistence type="predicted"/>
<dbReference type="InterPro" id="IPR029052">
    <property type="entry name" value="Metallo-depent_PP-like"/>
</dbReference>
<dbReference type="Proteomes" id="UP001138672">
    <property type="component" value="Unassembled WGS sequence"/>
</dbReference>
<evidence type="ECO:0000313" key="2">
    <source>
        <dbReference type="EMBL" id="MBP1840580.1"/>
    </source>
</evidence>
<dbReference type="InterPro" id="IPR024173">
    <property type="entry name" value="Pesterase_MJ0037-like"/>
</dbReference>
<dbReference type="InterPro" id="IPR026336">
    <property type="entry name" value="PdeM-like"/>
</dbReference>
<feature type="domain" description="Calcineurin-like phosphoesterase" evidence="1">
    <location>
        <begin position="29"/>
        <end position="131"/>
    </location>
</feature>
<dbReference type="GO" id="GO:0016787">
    <property type="term" value="F:hydrolase activity"/>
    <property type="evidence" value="ECO:0007669"/>
    <property type="project" value="InterPro"/>
</dbReference>
<protein>
    <submittedName>
        <fullName evidence="2">DNA ligase-associated metallophosphoesterase</fullName>
    </submittedName>
</protein>
<dbReference type="OrthoDB" id="9795838at2"/>
<keyword evidence="5" id="KW-1185">Reference proteome</keyword>
<reference evidence="2" key="1">
    <citation type="submission" date="2021-03" db="EMBL/GenBank/DDBJ databases">
        <title>Genomic Encyclopedia of Type Strains, Phase IV (KMG-IV): sequencing the most valuable type-strain genomes for metagenomic binning, comparative biology and taxonomic classification.</title>
        <authorList>
            <person name="Goeker M."/>
        </authorList>
    </citation>
    <scope>NUCLEOTIDE SEQUENCE</scope>
    <source>
        <strain evidence="2">DSM 15523</strain>
        <strain evidence="3 5">DSM 16476</strain>
    </source>
</reference>
<organism evidence="2 4">
    <name type="scientific">Formosa algae</name>
    <dbReference type="NCBI Taxonomy" id="225843"/>
    <lineage>
        <taxon>Bacteria</taxon>
        <taxon>Pseudomonadati</taxon>
        <taxon>Bacteroidota</taxon>
        <taxon>Flavobacteriia</taxon>
        <taxon>Flavobacteriales</taxon>
        <taxon>Flavobacteriaceae</taxon>
        <taxon>Formosa</taxon>
    </lineage>
</organism>
<name>A0A9X0YL63_9FLAO</name>
<dbReference type="RefSeq" id="WP_057779981.1">
    <property type="nucleotide sequence ID" value="NZ_JAGGJQ010000007.1"/>
</dbReference>
<dbReference type="Pfam" id="PF00149">
    <property type="entry name" value="Metallophos"/>
    <property type="match status" value="1"/>
</dbReference>
<evidence type="ECO:0000313" key="3">
    <source>
        <dbReference type="EMBL" id="MDQ0336007.1"/>
    </source>
</evidence>
<evidence type="ECO:0000259" key="1">
    <source>
        <dbReference type="Pfam" id="PF00149"/>
    </source>
</evidence>
<dbReference type="InterPro" id="IPR004843">
    <property type="entry name" value="Calcineurin-like_PHP"/>
</dbReference>
<dbReference type="EMBL" id="JAUSUU010000007">
    <property type="protein sequence ID" value="MDQ0336007.1"/>
    <property type="molecule type" value="Genomic_DNA"/>
</dbReference>
<dbReference type="EMBL" id="JAGGJQ010000007">
    <property type="protein sequence ID" value="MBP1840580.1"/>
    <property type="molecule type" value="Genomic_DNA"/>
</dbReference>
<gene>
    <name evidence="2" type="ORF">J2Z56_002510</name>
    <name evidence="3" type="ORF">J2Z57_002459</name>
</gene>
<dbReference type="GO" id="GO:0016874">
    <property type="term" value="F:ligase activity"/>
    <property type="evidence" value="ECO:0007669"/>
    <property type="project" value="UniProtKB-KW"/>
</dbReference>
<dbReference type="Proteomes" id="UP001231587">
    <property type="component" value="Unassembled WGS sequence"/>
</dbReference>
<evidence type="ECO:0000313" key="5">
    <source>
        <dbReference type="Proteomes" id="UP001231587"/>
    </source>
</evidence>
<evidence type="ECO:0000313" key="4">
    <source>
        <dbReference type="Proteomes" id="UP001138672"/>
    </source>
</evidence>
<dbReference type="SUPFAM" id="SSF56300">
    <property type="entry name" value="Metallo-dependent phosphatases"/>
    <property type="match status" value="1"/>
</dbReference>
<keyword evidence="2" id="KW-0436">Ligase</keyword>
<dbReference type="NCBIfam" id="TIGR04123">
    <property type="entry name" value="P_estr_lig_assc"/>
    <property type="match status" value="1"/>
</dbReference>
<comment type="caution">
    <text evidence="2">The sequence shown here is derived from an EMBL/GenBank/DDBJ whole genome shotgun (WGS) entry which is preliminary data.</text>
</comment>
<dbReference type="AlphaFoldDB" id="A0A9X0YL63"/>
<sequence length="217" mass="25164">MKTLPIHCNNQRFILHPSGVAFWEDKGMLLIADVHLGKITHFRKHGSAIPQISLHHNFNRLKTVIATFKTKTVCFLGDLFHSHINNEWLVFKSWVETLNCKVVLISGNHDIIDVERYTQLGVEVLQDWELDGFLLTHHPEERQGFYNFSGHIHPGVELRGLGRQNLKLSCFHWKENQMIFPAFGVFTGKYIIKPKTNDRIFVNTEDEVLEIPLKSQN</sequence>
<dbReference type="PIRSF" id="PIRSF000887">
    <property type="entry name" value="Pesterase_MJ0037"/>
    <property type="match status" value="1"/>
</dbReference>
<dbReference type="PANTHER" id="PTHR39323">
    <property type="entry name" value="BLR1149 PROTEIN"/>
    <property type="match status" value="1"/>
</dbReference>
<dbReference type="PANTHER" id="PTHR39323:SF1">
    <property type="entry name" value="BLR1149 PROTEIN"/>
    <property type="match status" value="1"/>
</dbReference>
<accession>A0A9X0YL63</accession>